<dbReference type="Pfam" id="PF07687">
    <property type="entry name" value="M20_dimer"/>
    <property type="match status" value="1"/>
</dbReference>
<dbReference type="InterPro" id="IPR002933">
    <property type="entry name" value="Peptidase_M20"/>
</dbReference>
<reference evidence="4 9" key="3">
    <citation type="journal article" date="2020" name="Cell Host Microbe">
        <title>Functional and Genomic Variation between Human-Derived Isolates of Lachnospiraceae Reveals Inter- and Intra-Species Diversity.</title>
        <authorList>
            <person name="Sorbara M.T."/>
            <person name="Littmann E.R."/>
            <person name="Fontana E."/>
            <person name="Moody T.U."/>
            <person name="Kohout C.E."/>
            <person name="Gjonbalaj M."/>
            <person name="Eaton V."/>
            <person name="Seok R."/>
            <person name="Leiner I.M."/>
            <person name="Pamer E.G."/>
        </authorList>
    </citation>
    <scope>NUCLEOTIDE SEQUENCE [LARGE SCALE GENOMIC DNA]</scope>
    <source>
        <strain evidence="4 9">MSK.2.26</strain>
    </source>
</reference>
<dbReference type="EMBL" id="FOIO01000007">
    <property type="protein sequence ID" value="SET39817.1"/>
    <property type="molecule type" value="Genomic_DNA"/>
</dbReference>
<evidence type="ECO:0000313" key="5">
    <source>
        <dbReference type="EMBL" id="QIX94075.1"/>
    </source>
</evidence>
<sequence length="325" mass="35815">MVYPADVRQDRPVEVFMAHMDVVFPDETELPLRVEGGRIYCPGVGDNTACLVCLLLAGKYIAGYVDSPRWREIRGENAPGLLLVCNAGEEGLGNLKGVHKICEDYGDRMERFCTFDSSLSSIVDRAVGSKRFRVRVRTRGGHSYNNFGNDNAIACLASLVGELYGIRVPEGGKTTYNVGMISGGTSVNTIAQEAEMLYEFRSDRRENLEYMERQFMKVIDRGKSEGMDVSLEIIGVRPCEGPVDPKRKQALSDWAHRVVEEMTGQAPKHCAGSTDCNIPLSLGIPSVCVGSFRGAGAHTREEYVETDSLEEGYKVAFGMIFGSRD</sequence>
<feature type="domain" description="Peptidase M20 dimerisation" evidence="3">
    <location>
        <begin position="128"/>
        <end position="223"/>
    </location>
</feature>
<dbReference type="InterPro" id="IPR050072">
    <property type="entry name" value="Peptidase_M20A"/>
</dbReference>
<dbReference type="SUPFAM" id="SSF55031">
    <property type="entry name" value="Bacterial exopeptidase dimerisation domain"/>
    <property type="match status" value="1"/>
</dbReference>
<accession>A0A1I2NH80</accession>
<dbReference type="SUPFAM" id="SSF53187">
    <property type="entry name" value="Zn-dependent exopeptidases"/>
    <property type="match status" value="1"/>
</dbReference>
<dbReference type="PANTHER" id="PTHR43808">
    <property type="entry name" value="ACETYLORNITHINE DEACETYLASE"/>
    <property type="match status" value="1"/>
</dbReference>
<evidence type="ECO:0000313" key="9">
    <source>
        <dbReference type="Proteomes" id="UP000719916"/>
    </source>
</evidence>
<evidence type="ECO:0000313" key="6">
    <source>
        <dbReference type="EMBL" id="SET39817.1"/>
    </source>
</evidence>
<evidence type="ECO:0000313" key="7">
    <source>
        <dbReference type="Proteomes" id="UP000182121"/>
    </source>
</evidence>
<name>A0A1I2NH80_9FIRM</name>
<dbReference type="RefSeq" id="WP_002589076.1">
    <property type="nucleotide sequence ID" value="NZ_BJLB01000001.1"/>
</dbReference>
<protein>
    <submittedName>
        <fullName evidence="6">Acetylornithine deacetylase/Succinyl-diaminopimelate desuccinylase</fullName>
    </submittedName>
    <submittedName>
        <fullName evidence="4">M20/M25/M40 family metallo-hydrolase</fullName>
    </submittedName>
</protein>
<dbReference type="Proteomes" id="UP000182121">
    <property type="component" value="Unassembled WGS sequence"/>
</dbReference>
<dbReference type="AlphaFoldDB" id="A0A1I2NH80"/>
<proteinExistence type="predicted"/>
<dbReference type="Pfam" id="PF01546">
    <property type="entry name" value="Peptidase_M20"/>
    <property type="match status" value="1"/>
</dbReference>
<dbReference type="Gene3D" id="3.30.70.360">
    <property type="match status" value="1"/>
</dbReference>
<evidence type="ECO:0000313" key="8">
    <source>
        <dbReference type="Proteomes" id="UP000501069"/>
    </source>
</evidence>
<evidence type="ECO:0000313" key="4">
    <source>
        <dbReference type="EMBL" id="NSJ42927.1"/>
    </source>
</evidence>
<dbReference type="Gene3D" id="3.40.630.10">
    <property type="entry name" value="Zn peptidases"/>
    <property type="match status" value="1"/>
</dbReference>
<dbReference type="InterPro" id="IPR011650">
    <property type="entry name" value="Peptidase_M20_dimer"/>
</dbReference>
<reference evidence="4" key="4">
    <citation type="submission" date="2020-02" db="EMBL/GenBank/DDBJ databases">
        <authorList>
            <person name="Littmann E."/>
            <person name="Sorbara M."/>
        </authorList>
    </citation>
    <scope>NUCLEOTIDE SEQUENCE</scope>
    <source>
        <strain evidence="4">MSK.2.26</strain>
    </source>
</reference>
<dbReference type="Proteomes" id="UP000719916">
    <property type="component" value="Unassembled WGS sequence"/>
</dbReference>
<dbReference type="Proteomes" id="UP000501069">
    <property type="component" value="Chromosome"/>
</dbReference>
<reference evidence="5 8" key="2">
    <citation type="submission" date="2019-11" db="EMBL/GenBank/DDBJ databases">
        <title>FDA dAtabase for Regulatory Grade micrObial Sequences (FDA-ARGOS): Supporting development and validation of Infectious Disease Dx tests.</title>
        <authorList>
            <person name="Turner S."/>
            <person name="Byrd R."/>
            <person name="Tallon L."/>
            <person name="Sadzewicz L."/>
            <person name="Vavikolanu K."/>
            <person name="Mehta A."/>
            <person name="Aluvathingal J."/>
            <person name="Nadendla S."/>
            <person name="Myers T."/>
            <person name="Yan Y."/>
            <person name="Sichtig H."/>
        </authorList>
    </citation>
    <scope>NUCLEOTIDE SEQUENCE [LARGE SCALE GENOMIC DNA]</scope>
    <source>
        <strain evidence="5 8">FDAARGOS_739</strain>
    </source>
</reference>
<dbReference type="EMBL" id="CP050964">
    <property type="protein sequence ID" value="QIX94075.1"/>
    <property type="molecule type" value="Genomic_DNA"/>
</dbReference>
<evidence type="ECO:0000256" key="2">
    <source>
        <dbReference type="ARBA" id="ARBA00022801"/>
    </source>
</evidence>
<keyword evidence="1" id="KW-0479">Metal-binding</keyword>
<organism evidence="6 7">
    <name type="scientific">Enterocloster clostridioformis</name>
    <dbReference type="NCBI Taxonomy" id="1531"/>
    <lineage>
        <taxon>Bacteria</taxon>
        <taxon>Bacillati</taxon>
        <taxon>Bacillota</taxon>
        <taxon>Clostridia</taxon>
        <taxon>Lachnospirales</taxon>
        <taxon>Lachnospiraceae</taxon>
        <taxon>Enterocloster</taxon>
    </lineage>
</organism>
<evidence type="ECO:0000256" key="1">
    <source>
        <dbReference type="ARBA" id="ARBA00022723"/>
    </source>
</evidence>
<dbReference type="GO" id="GO:0046872">
    <property type="term" value="F:metal ion binding"/>
    <property type="evidence" value="ECO:0007669"/>
    <property type="project" value="UniProtKB-KW"/>
</dbReference>
<dbReference type="GeneID" id="57962451"/>
<dbReference type="InterPro" id="IPR036264">
    <property type="entry name" value="Bact_exopeptidase_dim_dom"/>
</dbReference>
<reference evidence="6 7" key="1">
    <citation type="submission" date="2016-10" db="EMBL/GenBank/DDBJ databases">
        <authorList>
            <person name="Varghese N."/>
            <person name="Submissions S."/>
        </authorList>
    </citation>
    <scope>NUCLEOTIDE SEQUENCE [LARGE SCALE GENOMIC DNA]</scope>
    <source>
        <strain evidence="6 7">NLAE-zl-C196</strain>
    </source>
</reference>
<dbReference type="EMBL" id="JAAISW010000004">
    <property type="protein sequence ID" value="NSJ42927.1"/>
    <property type="molecule type" value="Genomic_DNA"/>
</dbReference>
<evidence type="ECO:0000259" key="3">
    <source>
        <dbReference type="Pfam" id="PF07687"/>
    </source>
</evidence>
<dbReference type="GO" id="GO:0016787">
    <property type="term" value="F:hydrolase activity"/>
    <property type="evidence" value="ECO:0007669"/>
    <property type="project" value="UniProtKB-KW"/>
</dbReference>
<gene>
    <name evidence="5" type="ORF">FOC47_14865</name>
    <name evidence="4" type="ORF">G5B26_04865</name>
    <name evidence="6" type="ORF">SAMN05216521_100783</name>
</gene>
<keyword evidence="2" id="KW-0378">Hydrolase</keyword>
<dbReference type="PANTHER" id="PTHR43808:SF17">
    <property type="entry name" value="PEPTIDASE M20"/>
    <property type="match status" value="1"/>
</dbReference>